<keyword evidence="1 3" id="KW-0032">Aminotransferase</keyword>
<dbReference type="SUPFAM" id="SSF53383">
    <property type="entry name" value="PLP-dependent transferases"/>
    <property type="match status" value="1"/>
</dbReference>
<reference evidence="3 4" key="1">
    <citation type="submission" date="2014-01" db="EMBL/GenBank/DDBJ databases">
        <title>Genome sequence determination for a cystic fibrosis isolate, Inquilinus limosus.</title>
        <authorList>
            <person name="Pino M."/>
            <person name="Di Conza J."/>
            <person name="Gutkind G."/>
        </authorList>
    </citation>
    <scope>NUCLEOTIDE SEQUENCE [LARGE SCALE GENOMIC DNA]</scope>
    <source>
        <strain evidence="3 4">MP06</strain>
    </source>
</reference>
<dbReference type="EC" id="2.6.1.-" evidence="1"/>
<dbReference type="PROSITE" id="PS00105">
    <property type="entry name" value="AA_TRANSFER_CLASS_1"/>
    <property type="match status" value="1"/>
</dbReference>
<keyword evidence="1 3" id="KW-0808">Transferase</keyword>
<name>A0A0A0D3H0_9PROT</name>
<dbReference type="GO" id="GO:0008483">
    <property type="term" value="F:transaminase activity"/>
    <property type="evidence" value="ECO:0007669"/>
    <property type="project" value="UniProtKB-KW"/>
</dbReference>
<dbReference type="PANTHER" id="PTHR43510">
    <property type="entry name" value="AMINOTRANSFERASE FUNCTION, HYPOTHETICAL (EUROFUNG)"/>
    <property type="match status" value="1"/>
</dbReference>
<comment type="caution">
    <text evidence="3">The sequence shown here is derived from an EMBL/GenBank/DDBJ whole genome shotgun (WGS) entry which is preliminary data.</text>
</comment>
<evidence type="ECO:0000313" key="3">
    <source>
        <dbReference type="EMBL" id="KGM32580.1"/>
    </source>
</evidence>
<proteinExistence type="inferred from homology"/>
<dbReference type="PANTHER" id="PTHR43510:SF1">
    <property type="entry name" value="AMINOTRANSFERASE FUNCTION, HYPOTHETICAL (EUROFUNG)"/>
    <property type="match status" value="1"/>
</dbReference>
<gene>
    <name evidence="3" type="ORF">P409_20585</name>
</gene>
<feature type="domain" description="Aminotransferase class I/classII large" evidence="2">
    <location>
        <begin position="48"/>
        <end position="362"/>
    </location>
</feature>
<dbReference type="InterPro" id="IPR004839">
    <property type="entry name" value="Aminotransferase_I/II_large"/>
</dbReference>
<dbReference type="Gene3D" id="3.90.1150.10">
    <property type="entry name" value="Aspartate Aminotransferase, domain 1"/>
    <property type="match status" value="1"/>
</dbReference>
<dbReference type="Pfam" id="PF00155">
    <property type="entry name" value="Aminotran_1_2"/>
    <property type="match status" value="1"/>
</dbReference>
<dbReference type="CDD" id="cd00609">
    <property type="entry name" value="AAT_like"/>
    <property type="match status" value="1"/>
</dbReference>
<dbReference type="RefSeq" id="WP_034842870.1">
    <property type="nucleotide sequence ID" value="NZ_JANX01000295.1"/>
</dbReference>
<dbReference type="Gene3D" id="3.40.640.10">
    <property type="entry name" value="Type I PLP-dependent aspartate aminotransferase-like (Major domain)"/>
    <property type="match status" value="1"/>
</dbReference>
<organism evidence="3 4">
    <name type="scientific">Inquilinus limosus MP06</name>
    <dbReference type="NCBI Taxonomy" id="1398085"/>
    <lineage>
        <taxon>Bacteria</taxon>
        <taxon>Pseudomonadati</taxon>
        <taxon>Pseudomonadota</taxon>
        <taxon>Alphaproteobacteria</taxon>
        <taxon>Rhodospirillales</taxon>
        <taxon>Rhodospirillaceae</taxon>
        <taxon>Inquilinus</taxon>
    </lineage>
</organism>
<evidence type="ECO:0000259" key="2">
    <source>
        <dbReference type="Pfam" id="PF00155"/>
    </source>
</evidence>
<dbReference type="InterPro" id="IPR004838">
    <property type="entry name" value="NHTrfase_class1_PyrdxlP-BS"/>
</dbReference>
<protein>
    <recommendedName>
        <fullName evidence="1">Aminotransferase</fullName>
        <ecNumber evidence="1">2.6.1.-</ecNumber>
    </recommendedName>
</protein>
<dbReference type="InterPro" id="IPR015422">
    <property type="entry name" value="PyrdxlP-dep_Trfase_small"/>
</dbReference>
<comment type="similarity">
    <text evidence="1">Belongs to the class-I pyridoxal-phosphate-dependent aminotransferase family.</text>
</comment>
<accession>A0A0A0D3H0</accession>
<dbReference type="GO" id="GO:0030170">
    <property type="term" value="F:pyridoxal phosphate binding"/>
    <property type="evidence" value="ECO:0007669"/>
    <property type="project" value="InterPro"/>
</dbReference>
<dbReference type="Proteomes" id="UP000029995">
    <property type="component" value="Unassembled WGS sequence"/>
</dbReference>
<dbReference type="EMBL" id="JANX01000295">
    <property type="protein sequence ID" value="KGM32580.1"/>
    <property type="molecule type" value="Genomic_DNA"/>
</dbReference>
<evidence type="ECO:0000313" key="4">
    <source>
        <dbReference type="Proteomes" id="UP000029995"/>
    </source>
</evidence>
<dbReference type="OrthoDB" id="9803354at2"/>
<comment type="cofactor">
    <cofactor evidence="1">
        <name>pyridoxal 5'-phosphate</name>
        <dbReference type="ChEBI" id="CHEBI:597326"/>
    </cofactor>
</comment>
<dbReference type="InterPro" id="IPR015424">
    <property type="entry name" value="PyrdxlP-dep_Trfase"/>
</dbReference>
<evidence type="ECO:0000256" key="1">
    <source>
        <dbReference type="RuleBase" id="RU000481"/>
    </source>
</evidence>
<dbReference type="AlphaFoldDB" id="A0A0A0D3H0"/>
<dbReference type="InterPro" id="IPR015421">
    <property type="entry name" value="PyrdxlP-dep_Trfase_major"/>
</dbReference>
<sequence>MTFQPFELEQWQSEWEHTVEYNLADSSVRCAAVREVLGPDAVDRLLDQVLFYPQVNGTDALRARIAGLYDGATADQVLVTAGASEANQILCQALLSPGDEIVVMEPGYRQVWGIARNLGCTVKSFPLRPDQGWRPDLDALEAAVGPRTRMIAIVNPNNPTGSILTAEEAARITAIAARAGAWLHVDEVYRGTERLSDTETPSFWGGYERTVVVGSLSKAYGLAGLRVGWLVGPKDLVEEAWRRHEYVVIATAGPSMLLAELALEPATRERLVARQRELSRRGWDGLKRWVDANSDLVSAVPPAATALGFVRVHLDLSSVAVADAIRRRSSVLVAPGVYLGAEHHLRITHGYEHAPAALDRIATVLRELKAGRG</sequence>